<dbReference type="OrthoDB" id="9766390at2"/>
<feature type="compositionally biased region" description="Low complexity" evidence="1">
    <location>
        <begin position="487"/>
        <end position="510"/>
    </location>
</feature>
<dbReference type="GO" id="GO:0005886">
    <property type="term" value="C:plasma membrane"/>
    <property type="evidence" value="ECO:0007669"/>
    <property type="project" value="TreeGrafter"/>
</dbReference>
<feature type="region of interest" description="Disordered" evidence="1">
    <location>
        <begin position="139"/>
        <end position="189"/>
    </location>
</feature>
<dbReference type="GO" id="GO:0090313">
    <property type="term" value="P:regulation of protein targeting to membrane"/>
    <property type="evidence" value="ECO:0007669"/>
    <property type="project" value="TreeGrafter"/>
</dbReference>
<evidence type="ECO:0000313" key="4">
    <source>
        <dbReference type="Proteomes" id="UP000249700"/>
    </source>
</evidence>
<evidence type="ECO:0000259" key="2">
    <source>
        <dbReference type="Pfam" id="PF05170"/>
    </source>
</evidence>
<dbReference type="AlphaFoldDB" id="A0A328XGU0"/>
<gene>
    <name evidence="3" type="ORF">BCL93_11820</name>
</gene>
<organism evidence="3 4">
    <name type="scientific">Onishia taeanensis</name>
    <dbReference type="NCBI Taxonomy" id="284577"/>
    <lineage>
        <taxon>Bacteria</taxon>
        <taxon>Pseudomonadati</taxon>
        <taxon>Pseudomonadota</taxon>
        <taxon>Gammaproteobacteria</taxon>
        <taxon>Oceanospirillales</taxon>
        <taxon>Halomonadaceae</taxon>
        <taxon>Onishia</taxon>
    </lineage>
</organism>
<evidence type="ECO:0000313" key="3">
    <source>
        <dbReference type="EMBL" id="RAR57011.1"/>
    </source>
</evidence>
<reference evidence="3 4" key="1">
    <citation type="submission" date="2018-06" db="EMBL/GenBank/DDBJ databases">
        <title>Comparative analysis of microorganisms from saline springs in Andes Mountain Range, Colombia.</title>
        <authorList>
            <person name="Rubin E."/>
        </authorList>
    </citation>
    <scope>NUCLEOTIDE SEQUENCE [LARGE SCALE GENOMIC DNA]</scope>
    <source>
        <strain evidence="3 4">USBA-857</strain>
    </source>
</reference>
<feature type="region of interest" description="Disordered" evidence="1">
    <location>
        <begin position="479"/>
        <end position="510"/>
    </location>
</feature>
<dbReference type="PANTHER" id="PTHR30441">
    <property type="entry name" value="DUF748 DOMAIN-CONTAINING PROTEIN"/>
    <property type="match status" value="1"/>
</dbReference>
<dbReference type="InterPro" id="IPR007844">
    <property type="entry name" value="AsmA"/>
</dbReference>
<dbReference type="EMBL" id="QLSX01000018">
    <property type="protein sequence ID" value="RAR57011.1"/>
    <property type="molecule type" value="Genomic_DNA"/>
</dbReference>
<protein>
    <submittedName>
        <fullName evidence="3">AsmA protein</fullName>
    </submittedName>
</protein>
<dbReference type="PANTHER" id="PTHR30441:SF4">
    <property type="entry name" value="PROTEIN ASMA"/>
    <property type="match status" value="1"/>
</dbReference>
<evidence type="ECO:0000256" key="1">
    <source>
        <dbReference type="SAM" id="MobiDB-lite"/>
    </source>
</evidence>
<feature type="compositionally biased region" description="Low complexity" evidence="1">
    <location>
        <begin position="155"/>
        <end position="184"/>
    </location>
</feature>
<dbReference type="InterPro" id="IPR052894">
    <property type="entry name" value="AsmA-related"/>
</dbReference>
<accession>A0A328XGU0</accession>
<feature type="domain" description="AsmA" evidence="2">
    <location>
        <begin position="1"/>
        <end position="701"/>
    </location>
</feature>
<dbReference type="Proteomes" id="UP000249700">
    <property type="component" value="Unassembled WGS sequence"/>
</dbReference>
<name>A0A328XGU0_9GAMM</name>
<comment type="caution">
    <text evidence="3">The sequence shown here is derived from an EMBL/GenBank/DDBJ whole genome shotgun (WGS) entry which is preliminary data.</text>
</comment>
<sequence length="826" mass="88060">MRALLRTLLAVVGILGLVVVGAVVYITTFFDPEDLKPHLVQVVRDQSGLELKLDGPLAWSFYPRLGLSVADAEARLPDQPENEQAFLAFDQAEVSLAFTPLLSGQVAIDGLNLDGMRLNLKRDAEGRGNWQTLVDRLERQQEQATSDAGAEPVVAEAEAQTAAQTSSESASETTSETTSDSSSTLPGDLGGKNGVAVALDIARVDLTNGSIRYSDRQSGHAWHIDSLNISGSNVNPAKAFPLSADFALSSFLIPEGQSREAEAQWVSQMNLGSRVKLGLDDGRYVLSDLKLTTDTQLAGTDGKQQKANLSFPSLEADINSGRYVLEGGTLEASLSHPSLGEKALPLSLTFAADADLEAQTLRVSEWQLSGEDSLKLGGNLRVEQLLDAPQYRGQLTLEPLSLRTWLERLGSLPETADDAALDSLALSSPLEGDLERVSLPSLTLKLDDTTLSGSLSAGLDGRSLALDLQGDVLNLDRYLPPVEEGSDSAQASAESEATDQATGEASQAGAAAVSQAGGELVPVATLKALDLNADIALERLTVKGMDLEQVVLKARGSNGQQRLERFDARFFDGTLAVSTGLDLRETPLRWRFAPTIKDVAAEPFLAALTGEEAPLRGRLNLGGELTTRGNSAAELPAKLNGQLNARIDDGAVFDVNVSEELCTAVALLEGKQTSREWSPDTRFGSASATLNIRDGEVRNDDLDISIPGIQVTGEGKVGLVDKRLDYRAAARFVDTADAACEVNPRLTKVPLPVRCEGDLSGAPADWCSFDRGAFRDAVANLARQEVEAKAGEEVQKRLDDALEGIDKRIGEDASGELRNALKGLFQ</sequence>
<dbReference type="RefSeq" id="WP_112056509.1">
    <property type="nucleotide sequence ID" value="NZ_QLSX01000018.1"/>
</dbReference>
<dbReference type="Pfam" id="PF05170">
    <property type="entry name" value="AsmA"/>
    <property type="match status" value="1"/>
</dbReference>
<proteinExistence type="predicted"/>